<comment type="catalytic activity">
    <reaction evidence="6">
        <text>ATP-independent breakage of single-stranded DNA, followed by passage and rejoining.</text>
        <dbReference type="EC" id="5.6.2.1"/>
    </reaction>
</comment>
<dbReference type="PROSITE" id="PS00396">
    <property type="entry name" value="TOPO_IA_1"/>
    <property type="match status" value="1"/>
</dbReference>
<dbReference type="CTD" id="31565"/>
<dbReference type="InterPro" id="IPR013824">
    <property type="entry name" value="Topo_IA_cen_sub1"/>
</dbReference>
<feature type="domain" description="Topo IA-type catalytic" evidence="8">
    <location>
        <begin position="1"/>
        <end position="309"/>
    </location>
</feature>
<dbReference type="GO" id="GO:0003677">
    <property type="term" value="F:DNA binding"/>
    <property type="evidence" value="ECO:0007669"/>
    <property type="project" value="UniProtKB-KW"/>
</dbReference>
<dbReference type="InterPro" id="IPR003602">
    <property type="entry name" value="Topo_IA_DNA-bd_dom"/>
</dbReference>
<evidence type="ECO:0000256" key="3">
    <source>
        <dbReference type="ARBA" id="ARBA00023125"/>
    </source>
</evidence>
<dbReference type="GeneID" id="108679573"/>
<dbReference type="Gene3D" id="1.10.460.10">
    <property type="entry name" value="Topoisomerase I, domain 2"/>
    <property type="match status" value="1"/>
</dbReference>
<dbReference type="InterPro" id="IPR000380">
    <property type="entry name" value="Topo_IA"/>
</dbReference>
<dbReference type="RefSeq" id="XP_018023713.1">
    <property type="nucleotide sequence ID" value="XM_018168224.1"/>
</dbReference>
<dbReference type="Pfam" id="PF01131">
    <property type="entry name" value="Topoisom_bac"/>
    <property type="match status" value="1"/>
</dbReference>
<evidence type="ECO:0000313" key="9">
    <source>
        <dbReference type="Proteomes" id="UP000694843"/>
    </source>
</evidence>
<comment type="function">
    <text evidence="6">Introduces a single-strand break via transesterification at a target site in duplex DNA. Releases the supercoiling and torsional tension of DNA introduced during the DNA replication and transcription by transiently cleaving and rejoining one strand of the DNA duplex. The scissile phosphodiester is attacked by the catalytic tyrosine of the enzyme, resulting in the formation of a DNA-(5'-phosphotyrosyl)-enzyme intermediate and the expulsion of a 3'-OH DNA strand.</text>
</comment>
<dbReference type="FunFam" id="1.10.290.10:FF:000001">
    <property type="entry name" value="DNA topoisomerase"/>
    <property type="match status" value="1"/>
</dbReference>
<comment type="similarity">
    <text evidence="1 6">Belongs to the type IA topoisomerase family.</text>
</comment>
<feature type="compositionally biased region" description="Basic residues" evidence="7">
    <location>
        <begin position="539"/>
        <end position="560"/>
    </location>
</feature>
<dbReference type="InterPro" id="IPR013826">
    <property type="entry name" value="Topo_IA_cen_sub3"/>
</dbReference>
<protein>
    <recommendedName>
        <fullName evidence="6">DNA topoisomerase</fullName>
        <ecNumber evidence="6">5.6.2.1</ecNumber>
    </recommendedName>
</protein>
<comment type="function">
    <text evidence="5">Releases the supercoiling and torsional tension of DNA introduced during the DNA replication and transcription by transiently cleaving and rejoining one strand of the DNA duplex. Introduces a single-strand break via transesterification at a target site in duplex DNA. The scissile phosphodiester is attacked by the catalytic tyrosine of the enzyme, resulting in the formation of a DNA-(5'-phosphotyrosyl)-enzyme intermediate and the expulsion of a 3'-OH DNA strand. The free DNA strand than undergoes passage around the unbroken strand thus removing DNA supercoils. Finally, in the religation step, the DNA 3'-OH attacks the covalent intermediate to expel the active-site tyrosine and restore the DNA phosphodiester backbone. Weakly relaxes negative supercoils and displays a distinct preference for binding single-stranded DNA.</text>
</comment>
<dbReference type="PROSITE" id="PS52039">
    <property type="entry name" value="TOPO_IA_2"/>
    <property type="match status" value="1"/>
</dbReference>
<dbReference type="GO" id="GO:0006310">
    <property type="term" value="P:DNA recombination"/>
    <property type="evidence" value="ECO:0007669"/>
    <property type="project" value="TreeGrafter"/>
</dbReference>
<accession>A0A8B7PC96</accession>
<dbReference type="PRINTS" id="PR00417">
    <property type="entry name" value="PRTPISMRASEI"/>
</dbReference>
<dbReference type="SMART" id="SM00437">
    <property type="entry name" value="TOP1Ac"/>
    <property type="match status" value="1"/>
</dbReference>
<dbReference type="AlphaFoldDB" id="A0A8B7PC96"/>
<evidence type="ECO:0000256" key="6">
    <source>
        <dbReference type="RuleBase" id="RU362092"/>
    </source>
</evidence>
<evidence type="ECO:0000259" key="8">
    <source>
        <dbReference type="PROSITE" id="PS52039"/>
    </source>
</evidence>
<proteinExistence type="inferred from homology"/>
<gene>
    <name evidence="10" type="primary">LOC108679573</name>
</gene>
<feature type="non-terminal residue" evidence="10">
    <location>
        <position position="1"/>
    </location>
</feature>
<sequence>VVSIISKEKTKARPQALNTVELMKVASAGLGMSPQSAMVVAERLYTQGYISYPRTETSSYPENFDLIGALQIQAGHQDWGTTVRELLREGINRPKKGHDAGDHPPITPMRAAERHHLDLDSWRIYEYITKHFIGTLMPDCKYLSTVMTFNIGSEVFSLTGIELLDPGFTKVMDWLALDEESKVPDLVEGDKLPITEARLNERQTVAPDYLTEAQVIGLMEKHGIGTDASIPVHINNICQRNYVTVESGRRLVPTNLGIVLVHGYQKIDVDLVLPTMRSAVEEQLNLIAAGKADFDSVLRHTLHIFAAKFQYFVSNIGGMDNLFEVSFSPLSESGKPFSRCGKCKRYMKLVETKPQRLYCATCDDTYAVPPGGNVREYQENKCPLDDFQLLLYSGGGQGRSYTFCPYCYNNAPFPGMLKNSGCNNCLHPTCAFGRDKMGVSQCMECEGGVLVLDPASGPKWKICCNRCDVLVCLFDKASKVNVLSEVCATCGSQNVAVEYKEGKSKFKDGSLSESGCIFCSPMLTPLVTKQRVSYEGNRGRGRGRGGPRGRGRGRGRAGRR</sequence>
<reference evidence="10" key="1">
    <citation type="submission" date="2025-08" db="UniProtKB">
        <authorList>
            <consortium name="RefSeq"/>
        </authorList>
    </citation>
    <scope>IDENTIFICATION</scope>
    <source>
        <tissue evidence="10">Whole organism</tissue>
    </source>
</reference>
<keyword evidence="3 6" id="KW-0238">DNA-binding</keyword>
<dbReference type="GO" id="GO:0006281">
    <property type="term" value="P:DNA repair"/>
    <property type="evidence" value="ECO:0007669"/>
    <property type="project" value="TreeGrafter"/>
</dbReference>
<feature type="region of interest" description="Disordered" evidence="7">
    <location>
        <begin position="531"/>
        <end position="560"/>
    </location>
</feature>
<dbReference type="GO" id="GO:0006265">
    <property type="term" value="P:DNA topological change"/>
    <property type="evidence" value="ECO:0007669"/>
    <property type="project" value="InterPro"/>
</dbReference>
<dbReference type="OMA" id="QSRCGKC"/>
<dbReference type="InterPro" id="IPR056452">
    <property type="entry name" value="Zn_ribbon_TOP3B"/>
</dbReference>
<dbReference type="KEGG" id="hazt:108679573"/>
<evidence type="ECO:0000256" key="2">
    <source>
        <dbReference type="ARBA" id="ARBA00023029"/>
    </source>
</evidence>
<dbReference type="PANTHER" id="PTHR11390">
    <property type="entry name" value="PROKARYOTIC DNA TOPOISOMERASE"/>
    <property type="match status" value="1"/>
</dbReference>
<dbReference type="InterPro" id="IPR013497">
    <property type="entry name" value="Topo_IA_cen"/>
</dbReference>
<evidence type="ECO:0000256" key="4">
    <source>
        <dbReference type="ARBA" id="ARBA00023235"/>
    </source>
</evidence>
<keyword evidence="4 6" id="KW-0413">Isomerase</keyword>
<organism evidence="9 10">
    <name type="scientific">Hyalella azteca</name>
    <name type="common">Amphipod</name>
    <dbReference type="NCBI Taxonomy" id="294128"/>
    <lineage>
        <taxon>Eukaryota</taxon>
        <taxon>Metazoa</taxon>
        <taxon>Ecdysozoa</taxon>
        <taxon>Arthropoda</taxon>
        <taxon>Crustacea</taxon>
        <taxon>Multicrustacea</taxon>
        <taxon>Malacostraca</taxon>
        <taxon>Eumalacostraca</taxon>
        <taxon>Peracarida</taxon>
        <taxon>Amphipoda</taxon>
        <taxon>Senticaudata</taxon>
        <taxon>Talitrida</taxon>
        <taxon>Talitroidea</taxon>
        <taxon>Hyalellidae</taxon>
        <taxon>Hyalella</taxon>
    </lineage>
</organism>
<keyword evidence="2 6" id="KW-0799">Topoisomerase</keyword>
<evidence type="ECO:0000256" key="1">
    <source>
        <dbReference type="ARBA" id="ARBA00009446"/>
    </source>
</evidence>
<dbReference type="OrthoDB" id="430051at2759"/>
<dbReference type="Proteomes" id="UP000694843">
    <property type="component" value="Unplaced"/>
</dbReference>
<evidence type="ECO:0000256" key="5">
    <source>
        <dbReference type="ARBA" id="ARBA00056363"/>
    </source>
</evidence>
<evidence type="ECO:0000313" key="10">
    <source>
        <dbReference type="RefSeq" id="XP_018023713.1"/>
    </source>
</evidence>
<dbReference type="Pfam" id="PF23546">
    <property type="entry name" value="Zn_ribbon_TOP3B"/>
    <property type="match status" value="1"/>
</dbReference>
<dbReference type="SUPFAM" id="SSF56712">
    <property type="entry name" value="Prokaryotic type I DNA topoisomerase"/>
    <property type="match status" value="1"/>
</dbReference>
<dbReference type="PANTHER" id="PTHR11390:SF20">
    <property type="entry name" value="DNA TOPOISOMERASE 3-BETA-1"/>
    <property type="match status" value="1"/>
</dbReference>
<dbReference type="GO" id="GO:0005634">
    <property type="term" value="C:nucleus"/>
    <property type="evidence" value="ECO:0007669"/>
    <property type="project" value="TreeGrafter"/>
</dbReference>
<dbReference type="CDD" id="cd00186">
    <property type="entry name" value="TOP1Ac"/>
    <property type="match status" value="1"/>
</dbReference>
<dbReference type="InterPro" id="IPR023406">
    <property type="entry name" value="Topo_IA_AS"/>
</dbReference>
<dbReference type="Gene3D" id="1.10.290.10">
    <property type="entry name" value="Topoisomerase I, domain 4"/>
    <property type="match status" value="1"/>
</dbReference>
<evidence type="ECO:0000256" key="7">
    <source>
        <dbReference type="SAM" id="MobiDB-lite"/>
    </source>
</evidence>
<dbReference type="GO" id="GO:0003917">
    <property type="term" value="F:DNA topoisomerase type I (single strand cut, ATP-independent) activity"/>
    <property type="evidence" value="ECO:0007669"/>
    <property type="project" value="UniProtKB-EC"/>
</dbReference>
<keyword evidence="9" id="KW-1185">Reference proteome</keyword>
<dbReference type="InterPro" id="IPR023405">
    <property type="entry name" value="Topo_IA_core_domain"/>
</dbReference>
<dbReference type="EC" id="5.6.2.1" evidence="6"/>
<name>A0A8B7PC96_HYAAZ</name>